<dbReference type="GO" id="GO:0008270">
    <property type="term" value="F:zinc ion binding"/>
    <property type="evidence" value="ECO:0007669"/>
    <property type="project" value="UniProtKB-KW"/>
</dbReference>
<feature type="compositionally biased region" description="Basic residues" evidence="10">
    <location>
        <begin position="915"/>
        <end position="935"/>
    </location>
</feature>
<evidence type="ECO:0000313" key="14">
    <source>
        <dbReference type="Proteomes" id="UP000245783"/>
    </source>
</evidence>
<keyword evidence="5" id="KW-0378">Hydrolase</keyword>
<dbReference type="InterPro" id="IPR000330">
    <property type="entry name" value="SNF2_N"/>
</dbReference>
<dbReference type="GO" id="GO:0005634">
    <property type="term" value="C:nucleus"/>
    <property type="evidence" value="ECO:0007669"/>
    <property type="project" value="TreeGrafter"/>
</dbReference>
<dbReference type="InterPro" id="IPR013083">
    <property type="entry name" value="Znf_RING/FYVE/PHD"/>
</dbReference>
<dbReference type="Pfam" id="PF13639">
    <property type="entry name" value="zf-RING_2"/>
    <property type="match status" value="1"/>
</dbReference>
<dbReference type="InterPro" id="IPR050628">
    <property type="entry name" value="SNF2_RAD54_helicase_TF"/>
</dbReference>
<dbReference type="GO" id="GO:0005524">
    <property type="term" value="F:ATP binding"/>
    <property type="evidence" value="ECO:0007669"/>
    <property type="project" value="UniProtKB-KW"/>
</dbReference>
<dbReference type="Gene3D" id="3.40.50.300">
    <property type="entry name" value="P-loop containing nucleotide triphosphate hydrolases"/>
    <property type="match status" value="1"/>
</dbReference>
<evidence type="ECO:0000256" key="6">
    <source>
        <dbReference type="ARBA" id="ARBA00022806"/>
    </source>
</evidence>
<feature type="region of interest" description="Disordered" evidence="10">
    <location>
        <begin position="415"/>
        <end position="472"/>
    </location>
</feature>
<evidence type="ECO:0000256" key="9">
    <source>
        <dbReference type="PROSITE-ProRule" id="PRU00175"/>
    </source>
</evidence>
<dbReference type="InterPro" id="IPR027417">
    <property type="entry name" value="P-loop_NTPase"/>
</dbReference>
<feature type="domain" description="RING-type" evidence="11">
    <location>
        <begin position="1212"/>
        <end position="1253"/>
    </location>
</feature>
<feature type="compositionally biased region" description="Basic residues" evidence="10">
    <location>
        <begin position="750"/>
        <end position="759"/>
    </location>
</feature>
<keyword evidence="2" id="KW-0479">Metal-binding</keyword>
<feature type="region of interest" description="Disordered" evidence="10">
    <location>
        <begin position="309"/>
        <end position="370"/>
    </location>
</feature>
<keyword evidence="4 9" id="KW-0863">Zinc-finger</keyword>
<reference evidence="13 14" key="1">
    <citation type="journal article" date="2018" name="Mol. Biol. Evol.">
        <title>Broad Genomic Sampling Reveals a Smut Pathogenic Ancestry of the Fungal Clade Ustilaginomycotina.</title>
        <authorList>
            <person name="Kijpornyongpan T."/>
            <person name="Mondo S.J."/>
            <person name="Barry K."/>
            <person name="Sandor L."/>
            <person name="Lee J."/>
            <person name="Lipzen A."/>
            <person name="Pangilinan J."/>
            <person name="LaButti K."/>
            <person name="Hainaut M."/>
            <person name="Henrissat B."/>
            <person name="Grigoriev I.V."/>
            <person name="Spatafora J.W."/>
            <person name="Aime M.C."/>
        </authorList>
    </citation>
    <scope>NUCLEOTIDE SEQUENCE [LARGE SCALE GENOMIC DNA]</scope>
    <source>
        <strain evidence="13 14">MCA 4658</strain>
    </source>
</reference>
<dbReference type="InParanoid" id="A0A316VMP9"/>
<dbReference type="GO" id="GO:0016787">
    <property type="term" value="F:hydrolase activity"/>
    <property type="evidence" value="ECO:0007669"/>
    <property type="project" value="UniProtKB-KW"/>
</dbReference>
<gene>
    <name evidence="13" type="ORF">IE81DRAFT_350720</name>
</gene>
<accession>A0A316VMP9</accession>
<dbReference type="STRING" id="1522189.A0A316VMP9"/>
<feature type="compositionally biased region" description="Polar residues" evidence="10">
    <location>
        <begin position="345"/>
        <end position="356"/>
    </location>
</feature>
<keyword evidence="8" id="KW-0067">ATP-binding</keyword>
<evidence type="ECO:0000259" key="11">
    <source>
        <dbReference type="PROSITE" id="PS50089"/>
    </source>
</evidence>
<feature type="domain" description="Helicase C-terminal" evidence="12">
    <location>
        <begin position="1300"/>
        <end position="1532"/>
    </location>
</feature>
<sequence>MPPQVSIDLTEAPRSPTNVIVISDSDEDGAYKRPTAVGSNSDDEQIVLTSWRGGSKQKRLSNFAGRHDIASTSASASVRPPAPQFDRATNRASSSRASALPSELPDRATLSAEHDEHHGSAPLARRATSRGEVGSVQGVGFRSLATSSLDPSQARNPSLSETAALATGSASAPSQASRICTLKLGVDAQSSANAIRAQCGKQLRVHLSGGSLAVDAPGSIHNSGPVRLGSVVGAEYRSMIDIVHSRASIQLESFIVDVSSLPETFSIGIDLSTPAEHAAECLKRVRSLVSRLAPRDKLVFLNPNGDGPSAADFAQEAKKAALRRGGADAPYHGTPSRIEIRDRTSPSVHPSTSASGSVEAPRFGGDDGVDDLSRLRQELQAADKTRLVDSRRRMGSTQVFHEGLTRAQDVVNATAATEGPKSPPKQSTLNAFFGSDRSRAQGPSPQDDHDVLPQHASRSTKPEPGPAASSWSARLAEGYQWATNAVNDALQAHAANSHRAASATSDNPLPLPRRHVKIDGELVEVDADPAEISAQFHHPHDQQGPSSRPGQLEELLNTMAQNQYRGPDAMSALYGEEAAFDVARLPKYADPHALRRRGLVTQLHMHQLQGLRWMVAAEHRKMPTTKDDQQLLWVPRWDARKNLYWWHLAKEEATRRRPVLPRGGILADGMGLGKTLQIIALCLSDKDGAGAEKLEEVAVDPRHSNPSIKHEVTPSTSASASTPLKGARIFDLTFASSSGTDSDSDERATIKRSVKKSKLKSQTENVHVRKKQTKRKDRWSDTTLVVCPLSIANQWLEQIETHTRGIKAMVYHGPTAIRQTESFEEYDIVITTWDTLKNQHKPILQARAAVELEAEYNATILPLEDELHDAIARRRAVGLTTDQLAEIEADIEMLESSIQRLKKELKEAAEAASKQVKKRRQTAKDRSSKRRKGKARATAATRVYETDSDFGASYDDTPLSDTASAADVPRSPGALGNDFHQASGLLYTTLWRRVVLDEAHTARNHKTAVFNSITDLQTERKWSVTGTPIVNGTKDLGTLCAWHGLEPFCDDTRAWTNGIERSIRHNNGNGTRLLNAIVQTLVLRRVKAMKGDDGRALVELPQIDVFQHTIPLREADRTYYELCERAMQEHVQIWIQRGVLREERSNVLVFLMWLRQLSCHRSLVSPDLLEQLKTHDWSKRAEIASNSARLSAADRERLQAKLEAAVSASEECPICLQALFTNEPVITPCSHVFCKECISTIIAGPSAKCPLDRKPLSKATELVALPPPQAEKTEQASPVIPSESQDAHWTAEGGSAKLDEILRILQGLEEQDPTEKILIFSNFAKHLDVISKRLKEEDIPHCRFDGSMSKQRRELSLASFRRPLAAESIRLRRPRGPSTLPAVTAGAAEQKGSYRVRRLLAELDLRRAQGNSRNQPRGSRGVSAISQAAKDEQEGIGTTVPRVMLLTIGAGSLGLNLTAASVCIIVDPWWQSAIEQQAVDRIHRIGQTRPCKVFHFIAQRTIENRMQDIQGQKEQLTATAFQSFTANGRRVAESRARRETGLGDLAQLLGLSADYVRMARQQQ</sequence>
<evidence type="ECO:0000259" key="12">
    <source>
        <dbReference type="PROSITE" id="PS51194"/>
    </source>
</evidence>
<dbReference type="InterPro" id="IPR038718">
    <property type="entry name" value="SNF2-like_sf"/>
</dbReference>
<dbReference type="PROSITE" id="PS00518">
    <property type="entry name" value="ZF_RING_1"/>
    <property type="match status" value="1"/>
</dbReference>
<dbReference type="SUPFAM" id="SSF57850">
    <property type="entry name" value="RING/U-box"/>
    <property type="match status" value="1"/>
</dbReference>
<name>A0A316VMP9_9BASI</name>
<feature type="region of interest" description="Disordered" evidence="10">
    <location>
        <begin position="1"/>
        <end position="132"/>
    </location>
</feature>
<keyword evidence="14" id="KW-1185">Reference proteome</keyword>
<dbReference type="SMART" id="SM00487">
    <property type="entry name" value="DEXDc"/>
    <property type="match status" value="1"/>
</dbReference>
<dbReference type="PANTHER" id="PTHR45626">
    <property type="entry name" value="TRANSCRIPTION TERMINATION FACTOR 2-RELATED"/>
    <property type="match status" value="1"/>
</dbReference>
<dbReference type="Gene3D" id="3.30.40.10">
    <property type="entry name" value="Zinc/RING finger domain, C3HC4 (zinc finger)"/>
    <property type="match status" value="1"/>
</dbReference>
<evidence type="ECO:0000313" key="13">
    <source>
        <dbReference type="EMBL" id="PWN38827.1"/>
    </source>
</evidence>
<dbReference type="InterPro" id="IPR014001">
    <property type="entry name" value="Helicase_ATP-bd"/>
</dbReference>
<evidence type="ECO:0000256" key="2">
    <source>
        <dbReference type="ARBA" id="ARBA00022723"/>
    </source>
</evidence>
<keyword evidence="6" id="KW-0347">Helicase</keyword>
<feature type="region of interest" description="Disordered" evidence="10">
    <location>
        <begin position="699"/>
        <end position="721"/>
    </location>
</feature>
<dbReference type="SMART" id="SM00184">
    <property type="entry name" value="RING"/>
    <property type="match status" value="1"/>
</dbReference>
<evidence type="ECO:0000256" key="8">
    <source>
        <dbReference type="ARBA" id="ARBA00022840"/>
    </source>
</evidence>
<evidence type="ECO:0000256" key="1">
    <source>
        <dbReference type="ARBA" id="ARBA00007025"/>
    </source>
</evidence>
<dbReference type="GO" id="GO:0004386">
    <property type="term" value="F:helicase activity"/>
    <property type="evidence" value="ECO:0007669"/>
    <property type="project" value="UniProtKB-KW"/>
</dbReference>
<evidence type="ECO:0000256" key="3">
    <source>
        <dbReference type="ARBA" id="ARBA00022741"/>
    </source>
</evidence>
<dbReference type="Proteomes" id="UP000245783">
    <property type="component" value="Unassembled WGS sequence"/>
</dbReference>
<comment type="similarity">
    <text evidence="1">Belongs to the SNF2/RAD54 helicase family.</text>
</comment>
<dbReference type="RefSeq" id="XP_025365987.1">
    <property type="nucleotide sequence ID" value="XM_025516591.1"/>
</dbReference>
<feature type="region of interest" description="Disordered" evidence="10">
    <location>
        <begin position="1407"/>
        <end position="1433"/>
    </location>
</feature>
<dbReference type="Gene3D" id="3.40.50.10810">
    <property type="entry name" value="Tandem AAA-ATPase domain"/>
    <property type="match status" value="3"/>
</dbReference>
<feature type="region of interest" description="Disordered" evidence="10">
    <location>
        <begin position="911"/>
        <end position="940"/>
    </location>
</feature>
<organism evidence="13 14">
    <name type="scientific">Ceraceosorus guamensis</name>
    <dbReference type="NCBI Taxonomy" id="1522189"/>
    <lineage>
        <taxon>Eukaryota</taxon>
        <taxon>Fungi</taxon>
        <taxon>Dikarya</taxon>
        <taxon>Basidiomycota</taxon>
        <taxon>Ustilaginomycotina</taxon>
        <taxon>Exobasidiomycetes</taxon>
        <taxon>Ceraceosorales</taxon>
        <taxon>Ceraceosoraceae</taxon>
        <taxon>Ceraceosorus</taxon>
    </lineage>
</organism>
<evidence type="ECO:0000256" key="10">
    <source>
        <dbReference type="SAM" id="MobiDB-lite"/>
    </source>
</evidence>
<keyword evidence="7" id="KW-0862">Zinc</keyword>
<dbReference type="InterPro" id="IPR001841">
    <property type="entry name" value="Znf_RING"/>
</dbReference>
<dbReference type="Pfam" id="PF00176">
    <property type="entry name" value="SNF2-rel_dom"/>
    <property type="match status" value="2"/>
</dbReference>
<dbReference type="InterPro" id="IPR049730">
    <property type="entry name" value="SNF2/RAD54-like_C"/>
</dbReference>
<dbReference type="InterPro" id="IPR001650">
    <property type="entry name" value="Helicase_C-like"/>
</dbReference>
<proteinExistence type="inferred from homology"/>
<feature type="compositionally biased region" description="Basic and acidic residues" evidence="10">
    <location>
        <begin position="699"/>
        <end position="712"/>
    </location>
</feature>
<dbReference type="PROSITE" id="PS50089">
    <property type="entry name" value="ZF_RING_2"/>
    <property type="match status" value="1"/>
</dbReference>
<dbReference type="GO" id="GO:0006281">
    <property type="term" value="P:DNA repair"/>
    <property type="evidence" value="ECO:0007669"/>
    <property type="project" value="TreeGrafter"/>
</dbReference>
<dbReference type="PROSITE" id="PS51194">
    <property type="entry name" value="HELICASE_CTER"/>
    <property type="match status" value="1"/>
</dbReference>
<evidence type="ECO:0000256" key="4">
    <source>
        <dbReference type="ARBA" id="ARBA00022771"/>
    </source>
</evidence>
<dbReference type="CDD" id="cd18793">
    <property type="entry name" value="SF2_C_SNF"/>
    <property type="match status" value="1"/>
</dbReference>
<dbReference type="Pfam" id="PF00271">
    <property type="entry name" value="Helicase_C"/>
    <property type="match status" value="2"/>
</dbReference>
<feature type="region of interest" description="Disordered" evidence="10">
    <location>
        <begin position="737"/>
        <end position="774"/>
    </location>
</feature>
<protein>
    <submittedName>
        <fullName evidence="13">Uncharacterized protein</fullName>
    </submittedName>
</protein>
<dbReference type="PANTHER" id="PTHR45626:SF17">
    <property type="entry name" value="HELICASE-LIKE TRANSCRIPTION FACTOR"/>
    <property type="match status" value="1"/>
</dbReference>
<dbReference type="OrthoDB" id="448448at2759"/>
<keyword evidence="3" id="KW-0547">Nucleotide-binding</keyword>
<dbReference type="GeneID" id="37038461"/>
<evidence type="ECO:0000256" key="5">
    <source>
        <dbReference type="ARBA" id="ARBA00022801"/>
    </source>
</evidence>
<dbReference type="SMART" id="SM00490">
    <property type="entry name" value="HELICc"/>
    <property type="match status" value="1"/>
</dbReference>
<dbReference type="GO" id="GO:0008094">
    <property type="term" value="F:ATP-dependent activity, acting on DNA"/>
    <property type="evidence" value="ECO:0007669"/>
    <property type="project" value="TreeGrafter"/>
</dbReference>
<feature type="compositionally biased region" description="Low complexity" evidence="10">
    <location>
        <begin position="90"/>
        <end position="99"/>
    </location>
</feature>
<dbReference type="EMBL" id="KZ819530">
    <property type="protein sequence ID" value="PWN38827.1"/>
    <property type="molecule type" value="Genomic_DNA"/>
</dbReference>
<dbReference type="InterPro" id="IPR017907">
    <property type="entry name" value="Znf_RING_CS"/>
</dbReference>
<evidence type="ECO:0000256" key="7">
    <source>
        <dbReference type="ARBA" id="ARBA00022833"/>
    </source>
</evidence>
<dbReference type="SUPFAM" id="SSF52540">
    <property type="entry name" value="P-loop containing nucleoside triphosphate hydrolases"/>
    <property type="match status" value="2"/>
</dbReference>